<dbReference type="EMBL" id="BAAATE010000089">
    <property type="protein sequence ID" value="GAA2702901.1"/>
    <property type="molecule type" value="Genomic_DNA"/>
</dbReference>
<dbReference type="Proteomes" id="UP001501666">
    <property type="component" value="Unassembled WGS sequence"/>
</dbReference>
<accession>A0ABP6FX06</accession>
<evidence type="ECO:0000313" key="1">
    <source>
        <dbReference type="EMBL" id="GAA2702901.1"/>
    </source>
</evidence>
<evidence type="ECO:0000313" key="2">
    <source>
        <dbReference type="Proteomes" id="UP001501666"/>
    </source>
</evidence>
<reference evidence="2" key="1">
    <citation type="journal article" date="2019" name="Int. J. Syst. Evol. Microbiol.">
        <title>The Global Catalogue of Microorganisms (GCM) 10K type strain sequencing project: providing services to taxonomists for standard genome sequencing and annotation.</title>
        <authorList>
            <consortium name="The Broad Institute Genomics Platform"/>
            <consortium name="The Broad Institute Genome Sequencing Center for Infectious Disease"/>
            <person name="Wu L."/>
            <person name="Ma J."/>
        </authorList>
    </citation>
    <scope>NUCLEOTIDE SEQUENCE [LARGE SCALE GENOMIC DNA]</scope>
    <source>
        <strain evidence="2">JCM 6835</strain>
    </source>
</reference>
<protein>
    <submittedName>
        <fullName evidence="1">Uncharacterized protein</fullName>
    </submittedName>
</protein>
<proteinExistence type="predicted"/>
<comment type="caution">
    <text evidence="1">The sequence shown here is derived from an EMBL/GenBank/DDBJ whole genome shotgun (WGS) entry which is preliminary data.</text>
</comment>
<sequence>MAGGEEAYATAVDGCLMVLPVPGRWPAGERMSALNEFTGALVEEGGRITRDYSFTAAGMYQSVNAVREADAGADEVADAAAGGTW</sequence>
<organism evidence="1 2">
    <name type="scientific">Nonomuraea recticatena</name>
    <dbReference type="NCBI Taxonomy" id="46178"/>
    <lineage>
        <taxon>Bacteria</taxon>
        <taxon>Bacillati</taxon>
        <taxon>Actinomycetota</taxon>
        <taxon>Actinomycetes</taxon>
        <taxon>Streptosporangiales</taxon>
        <taxon>Streptosporangiaceae</taxon>
        <taxon>Nonomuraea</taxon>
    </lineage>
</organism>
<keyword evidence="2" id="KW-1185">Reference proteome</keyword>
<gene>
    <name evidence="1" type="ORF">GCM10010412_101110</name>
</gene>
<name>A0ABP6FX06_9ACTN</name>